<keyword evidence="2" id="KW-0812">Transmembrane</keyword>
<dbReference type="EMBL" id="ABEU02000004">
    <property type="protein sequence ID" value="PNR56075.1"/>
    <property type="molecule type" value="Genomic_DNA"/>
</dbReference>
<accession>A0A2K1KQM6</accession>
<feature type="transmembrane region" description="Helical" evidence="2">
    <location>
        <begin position="205"/>
        <end position="227"/>
    </location>
</feature>
<organism evidence="3">
    <name type="scientific">Physcomitrium patens</name>
    <name type="common">Spreading-leaved earth moss</name>
    <name type="synonym">Physcomitrella patens</name>
    <dbReference type="NCBI Taxonomy" id="3218"/>
    <lineage>
        <taxon>Eukaryota</taxon>
        <taxon>Viridiplantae</taxon>
        <taxon>Streptophyta</taxon>
        <taxon>Embryophyta</taxon>
        <taxon>Bryophyta</taxon>
        <taxon>Bryophytina</taxon>
        <taxon>Bryopsida</taxon>
        <taxon>Funariidae</taxon>
        <taxon>Funariales</taxon>
        <taxon>Funariaceae</taxon>
        <taxon>Physcomitrium</taxon>
    </lineage>
</organism>
<feature type="compositionally biased region" description="Pro residues" evidence="1">
    <location>
        <begin position="129"/>
        <end position="144"/>
    </location>
</feature>
<dbReference type="Proteomes" id="UP000006727">
    <property type="component" value="Chromosome 4"/>
</dbReference>
<evidence type="ECO:0000256" key="1">
    <source>
        <dbReference type="SAM" id="MobiDB-lite"/>
    </source>
</evidence>
<sequence length="251" mass="27590">MSCGLFACSYLLTLPFFYFIFYFLPSLSCAIVTSALFIVTCCVCCVVNIMLRALWFVLVVLAQFSAWPSVSAYIDHLHCEEIAIREYDGSLQGRRFFLHRRHASNFFCHTLGRFLLQAAPTPDSVTYLPYPPPPPSDPTPPPIVNTPIVLPTLPTDPEASTTNSSSPSSARTDPSTLLTPPYSSRTPDDRTSFSKVGGSNMAGKVGISAGVGVTGIVLVILGLLYYFKPDIFMCCKTCVRVQIFHHNSSKK</sequence>
<keyword evidence="2" id="KW-1133">Transmembrane helix</keyword>
<reference evidence="3 5" key="2">
    <citation type="journal article" date="2018" name="Plant J.">
        <title>The Physcomitrella patens chromosome-scale assembly reveals moss genome structure and evolution.</title>
        <authorList>
            <person name="Lang D."/>
            <person name="Ullrich K.K."/>
            <person name="Murat F."/>
            <person name="Fuchs J."/>
            <person name="Jenkins J."/>
            <person name="Haas F.B."/>
            <person name="Piednoel M."/>
            <person name="Gundlach H."/>
            <person name="Van Bel M."/>
            <person name="Meyberg R."/>
            <person name="Vives C."/>
            <person name="Morata J."/>
            <person name="Symeonidi A."/>
            <person name="Hiss M."/>
            <person name="Muchero W."/>
            <person name="Kamisugi Y."/>
            <person name="Saleh O."/>
            <person name="Blanc G."/>
            <person name="Decker E.L."/>
            <person name="van Gessel N."/>
            <person name="Grimwood J."/>
            <person name="Hayes R.D."/>
            <person name="Graham S.W."/>
            <person name="Gunter L.E."/>
            <person name="McDaniel S.F."/>
            <person name="Hoernstein S.N.W."/>
            <person name="Larsson A."/>
            <person name="Li F.W."/>
            <person name="Perroud P.F."/>
            <person name="Phillips J."/>
            <person name="Ranjan P."/>
            <person name="Rokshar D.S."/>
            <person name="Rothfels C.J."/>
            <person name="Schneider L."/>
            <person name="Shu S."/>
            <person name="Stevenson D.W."/>
            <person name="Thummler F."/>
            <person name="Tillich M."/>
            <person name="Villarreal Aguilar J.C."/>
            <person name="Widiez T."/>
            <person name="Wong G.K."/>
            <person name="Wymore A."/>
            <person name="Zhang Y."/>
            <person name="Zimmer A.D."/>
            <person name="Quatrano R.S."/>
            <person name="Mayer K.F.X."/>
            <person name="Goodstein D."/>
            <person name="Casacuberta J.M."/>
            <person name="Vandepoele K."/>
            <person name="Reski R."/>
            <person name="Cuming A.C."/>
            <person name="Tuskan G.A."/>
            <person name="Maumus F."/>
            <person name="Salse J."/>
            <person name="Schmutz J."/>
            <person name="Rensing S.A."/>
        </authorList>
    </citation>
    <scope>NUCLEOTIDE SEQUENCE [LARGE SCALE GENOMIC DNA]</scope>
    <source>
        <strain evidence="4 5">cv. Gransden 2004</strain>
    </source>
</reference>
<name>A0A2K1KQM6_PHYPA</name>
<evidence type="ECO:0000256" key="2">
    <source>
        <dbReference type="SAM" id="Phobius"/>
    </source>
</evidence>
<proteinExistence type="predicted"/>
<evidence type="ECO:0000313" key="3">
    <source>
        <dbReference type="EMBL" id="PNR56075.1"/>
    </source>
</evidence>
<evidence type="ECO:0000313" key="5">
    <source>
        <dbReference type="Proteomes" id="UP000006727"/>
    </source>
</evidence>
<dbReference type="AlphaFoldDB" id="A0A2K1KQM6"/>
<dbReference type="Gramene" id="Pp3c4_31050V3.2">
    <property type="protein sequence ID" value="PAC:32919935.CDS.1"/>
    <property type="gene ID" value="Pp3c4_31050"/>
</dbReference>
<evidence type="ECO:0000313" key="4">
    <source>
        <dbReference type="EnsemblPlants" id="PAC:32919934.CDS.1"/>
    </source>
</evidence>
<keyword evidence="2" id="KW-0472">Membrane</keyword>
<dbReference type="InParanoid" id="A0A2K1KQM6"/>
<reference evidence="4" key="3">
    <citation type="submission" date="2020-12" db="UniProtKB">
        <authorList>
            <consortium name="EnsemblPlants"/>
        </authorList>
    </citation>
    <scope>IDENTIFICATION</scope>
</reference>
<dbReference type="Gramene" id="Pp3c4_31050V3.1">
    <property type="protein sequence ID" value="PAC:32919934.CDS.1"/>
    <property type="gene ID" value="Pp3c4_31050"/>
</dbReference>
<feature type="region of interest" description="Disordered" evidence="1">
    <location>
        <begin position="127"/>
        <end position="197"/>
    </location>
</feature>
<reference evidence="3 5" key="1">
    <citation type="journal article" date="2008" name="Science">
        <title>The Physcomitrella genome reveals evolutionary insights into the conquest of land by plants.</title>
        <authorList>
            <person name="Rensing S."/>
            <person name="Lang D."/>
            <person name="Zimmer A."/>
            <person name="Terry A."/>
            <person name="Salamov A."/>
            <person name="Shapiro H."/>
            <person name="Nishiyama T."/>
            <person name="Perroud P.-F."/>
            <person name="Lindquist E."/>
            <person name="Kamisugi Y."/>
            <person name="Tanahashi T."/>
            <person name="Sakakibara K."/>
            <person name="Fujita T."/>
            <person name="Oishi K."/>
            <person name="Shin-I T."/>
            <person name="Kuroki Y."/>
            <person name="Toyoda A."/>
            <person name="Suzuki Y."/>
            <person name="Hashimoto A."/>
            <person name="Yamaguchi K."/>
            <person name="Sugano A."/>
            <person name="Kohara Y."/>
            <person name="Fujiyama A."/>
            <person name="Anterola A."/>
            <person name="Aoki S."/>
            <person name="Ashton N."/>
            <person name="Barbazuk W.B."/>
            <person name="Barker E."/>
            <person name="Bennetzen J."/>
            <person name="Bezanilla M."/>
            <person name="Blankenship R."/>
            <person name="Cho S.H."/>
            <person name="Dutcher S."/>
            <person name="Estelle M."/>
            <person name="Fawcett J.A."/>
            <person name="Gundlach H."/>
            <person name="Hanada K."/>
            <person name="Heyl A."/>
            <person name="Hicks K.A."/>
            <person name="Hugh J."/>
            <person name="Lohr M."/>
            <person name="Mayer K."/>
            <person name="Melkozernov A."/>
            <person name="Murata T."/>
            <person name="Nelson D."/>
            <person name="Pils B."/>
            <person name="Prigge M."/>
            <person name="Reiss B."/>
            <person name="Renner T."/>
            <person name="Rombauts S."/>
            <person name="Rushton P."/>
            <person name="Sanderfoot A."/>
            <person name="Schween G."/>
            <person name="Shiu S.-H."/>
            <person name="Stueber K."/>
            <person name="Theodoulou F.L."/>
            <person name="Tu H."/>
            <person name="Van de Peer Y."/>
            <person name="Verrier P.J."/>
            <person name="Waters E."/>
            <person name="Wood A."/>
            <person name="Yang L."/>
            <person name="Cove D."/>
            <person name="Cuming A."/>
            <person name="Hasebe M."/>
            <person name="Lucas S."/>
            <person name="Mishler D.B."/>
            <person name="Reski R."/>
            <person name="Grigoriev I."/>
            <person name="Quatrano R.S."/>
            <person name="Boore J.L."/>
        </authorList>
    </citation>
    <scope>NUCLEOTIDE SEQUENCE [LARGE SCALE GENOMIC DNA]</scope>
    <source>
        <strain evidence="4 5">cv. Gransden 2004</strain>
    </source>
</reference>
<keyword evidence="5" id="KW-1185">Reference proteome</keyword>
<gene>
    <name evidence="3" type="ORF">PHYPA_006972</name>
</gene>
<dbReference type="EnsemblPlants" id="Pp3c4_31050V3.1">
    <property type="protein sequence ID" value="PAC:32919934.CDS.1"/>
    <property type="gene ID" value="Pp3c4_31050"/>
</dbReference>
<protein>
    <submittedName>
        <fullName evidence="3 4">Uncharacterized protein</fullName>
    </submittedName>
</protein>
<feature type="compositionally biased region" description="Low complexity" evidence="1">
    <location>
        <begin position="159"/>
        <end position="176"/>
    </location>
</feature>
<dbReference type="EnsemblPlants" id="Pp3c4_31050V3.2">
    <property type="protein sequence ID" value="PAC:32919935.CDS.1"/>
    <property type="gene ID" value="Pp3c4_31050"/>
</dbReference>